<dbReference type="AlphaFoldDB" id="A0A317CE20"/>
<dbReference type="Proteomes" id="UP000245506">
    <property type="component" value="Unassembled WGS sequence"/>
</dbReference>
<evidence type="ECO:0000256" key="1">
    <source>
        <dbReference type="SAM" id="SignalP"/>
    </source>
</evidence>
<organism evidence="2 3">
    <name type="scientific">Leucothrix arctica</name>
    <dbReference type="NCBI Taxonomy" id="1481894"/>
    <lineage>
        <taxon>Bacteria</taxon>
        <taxon>Pseudomonadati</taxon>
        <taxon>Pseudomonadota</taxon>
        <taxon>Gammaproteobacteria</taxon>
        <taxon>Thiotrichales</taxon>
        <taxon>Thiotrichaceae</taxon>
        <taxon>Leucothrix</taxon>
    </lineage>
</organism>
<proteinExistence type="predicted"/>
<sequence>MKRHNLTKWLCTSGLLLASALSYTSANADITIDGNITDWSSTDRLELSPRTPVDGYELSGRYENNSYKILLRNLNGSISTSTTFWLNTDQNTDTGYKIWGYAGGAEYNVNIAADGLPYLYTDADGQTLVSGPLSHNISVDGNGTNMELEIPEALIGTPTGSGINMLIDINNTTFLPVSYWPHENNYILEKETVFASTGITIDAYKTDWNASDRIDLDDSVATTAAEVYGRYEGGTYKFLIHDFYTPSVTAGTTLWFNTDDNLATGNQIFGYAGGAEYNLNFYTDNQPYLYTGAAGQTFVNGPINFATRADGNGGSILEIEVPEEMLGSPSADGIDLLVDINNSSYLPRSYYPTTNKYTVKRQTSNAPIAIVYSETSEAQFFDSKAYAQLFMSVQAQAMMAGLPFDLLTEDDLLDIDKITKYKTLVFPYAANVPAAKLPGIELNLTTAVNDFNVGIITAGNFLTSNELGTNLSDDAYLRMKSLMGITRSDGGGPFNISYKISNTSHPITSNEYSSNEVLMEYAGSFTDYFISTDAYPTTVLAQQIIDGTTTKNALIVSENGGRHAHFGTVAQMTDTNLLWSVLQWSVYGEKAPAALQMSRENSVFVARNDMDQSMFSDEVAEVDGQLLTFLQLWKDNYDFVGSYYINVGANPSNQEETNWSYSGPLYQQYMAMGNEIGTHSYTHPHDTNILTDEQLRWEFAESRTIIEDNLAISNLSAAVPGAPEDLRTSLEIIQHVNYLSGGYSGTGAGYPNAFGFLNPGQTKVYLSPNMSFDFTLVEFQNRTAAEAQAVWYSEFDNIVKHTNLGLVHWPWHDYGPVNSDNAGYTFAMFNNLIARAANYGSEFITGLDFTQRIKAFKSAGLTVVKSGSKVTAQVDSIETGKFALEVADGTTIASVDNWYAYDDNQVLLANSGREYTINLGTPNTNVTRITDLPKRGELVSLDGDGTDLSFEFKGKGTVNIQLKCSPSAFTVTGGTNQFTFTSPSVVGLHFLTDQQYATTTVNATCP</sequence>
<protein>
    <recommendedName>
        <fullName evidence="4">NodB homology domain-containing protein</fullName>
    </recommendedName>
</protein>
<dbReference type="OrthoDB" id="5618759at2"/>
<accession>A0A317CE20</accession>
<dbReference type="GO" id="GO:0005975">
    <property type="term" value="P:carbohydrate metabolic process"/>
    <property type="evidence" value="ECO:0007669"/>
    <property type="project" value="InterPro"/>
</dbReference>
<keyword evidence="1" id="KW-0732">Signal</keyword>
<evidence type="ECO:0008006" key="4">
    <source>
        <dbReference type="Google" id="ProtNLM"/>
    </source>
</evidence>
<comment type="caution">
    <text evidence="2">The sequence shown here is derived from an EMBL/GenBank/DDBJ whole genome shotgun (WGS) entry which is preliminary data.</text>
</comment>
<gene>
    <name evidence="2" type="ORF">DKT75_10275</name>
</gene>
<evidence type="ECO:0000313" key="2">
    <source>
        <dbReference type="EMBL" id="PWQ96361.1"/>
    </source>
</evidence>
<evidence type="ECO:0000313" key="3">
    <source>
        <dbReference type="Proteomes" id="UP000245506"/>
    </source>
</evidence>
<dbReference type="Gene3D" id="3.20.20.370">
    <property type="entry name" value="Glycoside hydrolase/deacetylase"/>
    <property type="match status" value="1"/>
</dbReference>
<dbReference type="SUPFAM" id="SSF88713">
    <property type="entry name" value="Glycoside hydrolase/deacetylase"/>
    <property type="match status" value="1"/>
</dbReference>
<reference evidence="2 3" key="1">
    <citation type="submission" date="2018-05" db="EMBL/GenBank/DDBJ databases">
        <title>Leucothrix arctica sp. nov., isolated from Arctic seawater.</title>
        <authorList>
            <person name="Choi A."/>
            <person name="Baek K."/>
        </authorList>
    </citation>
    <scope>NUCLEOTIDE SEQUENCE [LARGE SCALE GENOMIC DNA]</scope>
    <source>
        <strain evidence="2 3">IMCC9719</strain>
    </source>
</reference>
<dbReference type="EMBL" id="QGKL01000029">
    <property type="protein sequence ID" value="PWQ96361.1"/>
    <property type="molecule type" value="Genomic_DNA"/>
</dbReference>
<name>A0A317CE20_9GAMM</name>
<feature type="chain" id="PRO_5016407788" description="NodB homology domain-containing protein" evidence="1">
    <location>
        <begin position="29"/>
        <end position="1006"/>
    </location>
</feature>
<dbReference type="RefSeq" id="WP_109823332.1">
    <property type="nucleotide sequence ID" value="NZ_QGKL01000029.1"/>
</dbReference>
<keyword evidence="3" id="KW-1185">Reference proteome</keyword>
<dbReference type="InterPro" id="IPR011330">
    <property type="entry name" value="Glyco_hydro/deAcase_b/a-brl"/>
</dbReference>
<feature type="signal peptide" evidence="1">
    <location>
        <begin position="1"/>
        <end position="28"/>
    </location>
</feature>